<dbReference type="Pfam" id="PF00582">
    <property type="entry name" value="Usp"/>
    <property type="match status" value="2"/>
</dbReference>
<dbReference type="InterPro" id="IPR014729">
    <property type="entry name" value="Rossmann-like_a/b/a_fold"/>
</dbReference>
<evidence type="ECO:0000313" key="3">
    <source>
        <dbReference type="EMBL" id="AXF84591.1"/>
    </source>
</evidence>
<accession>A0A345D8A3</accession>
<organism evidence="3 4">
    <name type="scientific">Ephemeroptericola cinctiostellae</name>
    <dbReference type="NCBI Taxonomy" id="2268024"/>
    <lineage>
        <taxon>Bacteria</taxon>
        <taxon>Pseudomonadati</taxon>
        <taxon>Pseudomonadota</taxon>
        <taxon>Betaproteobacteria</taxon>
        <taxon>Burkholderiales</taxon>
        <taxon>Burkholderiaceae</taxon>
        <taxon>Ephemeroptericola</taxon>
    </lineage>
</organism>
<proteinExistence type="inferred from homology"/>
<dbReference type="AlphaFoldDB" id="A0A345D8A3"/>
<evidence type="ECO:0000313" key="4">
    <source>
        <dbReference type="Proteomes" id="UP000252182"/>
    </source>
</evidence>
<dbReference type="InterPro" id="IPR006015">
    <property type="entry name" value="Universal_stress_UspA"/>
</dbReference>
<dbReference type="PRINTS" id="PR01438">
    <property type="entry name" value="UNVRSLSTRESS"/>
</dbReference>
<dbReference type="PANTHER" id="PTHR46268">
    <property type="entry name" value="STRESS RESPONSE PROTEIN NHAX"/>
    <property type="match status" value="1"/>
</dbReference>
<dbReference type="CDD" id="cd00293">
    <property type="entry name" value="USP-like"/>
    <property type="match status" value="2"/>
</dbReference>
<dbReference type="PANTHER" id="PTHR46268:SF15">
    <property type="entry name" value="UNIVERSAL STRESS PROTEIN HP_0031"/>
    <property type="match status" value="1"/>
</dbReference>
<dbReference type="InterPro" id="IPR006016">
    <property type="entry name" value="UspA"/>
</dbReference>
<evidence type="ECO:0000256" key="1">
    <source>
        <dbReference type="ARBA" id="ARBA00008791"/>
    </source>
</evidence>
<dbReference type="RefSeq" id="WP_114561876.1">
    <property type="nucleotide sequence ID" value="NZ_CP031124.1"/>
</dbReference>
<feature type="domain" description="UspA" evidence="2">
    <location>
        <begin position="153"/>
        <end position="292"/>
    </location>
</feature>
<dbReference type="EMBL" id="CP031124">
    <property type="protein sequence ID" value="AXF84591.1"/>
    <property type="molecule type" value="Genomic_DNA"/>
</dbReference>
<dbReference type="OrthoDB" id="5242641at2"/>
<dbReference type="SUPFAM" id="SSF52402">
    <property type="entry name" value="Adenine nucleotide alpha hydrolases-like"/>
    <property type="match status" value="2"/>
</dbReference>
<reference evidence="4" key="1">
    <citation type="submission" date="2018-07" db="EMBL/GenBank/DDBJ databases">
        <authorList>
            <person name="Kim H."/>
        </authorList>
    </citation>
    <scope>NUCLEOTIDE SEQUENCE [LARGE SCALE GENOMIC DNA]</scope>
    <source>
        <strain evidence="4">F02</strain>
    </source>
</reference>
<gene>
    <name evidence="3" type="ORF">DTO96_100300</name>
</gene>
<keyword evidence="4" id="KW-1185">Reference proteome</keyword>
<comment type="similarity">
    <text evidence="1">Belongs to the universal stress protein A family.</text>
</comment>
<dbReference type="Proteomes" id="UP000252182">
    <property type="component" value="Chromosome"/>
</dbReference>
<sequence length="295" mass="31373">MKTCLVGYTPDYAGQEALALAVSLTAHSGSNIVVCTVIPEVWGHPSFGSSVDQDYGKFLAEHAANALDQARAQLGDVPNARFIKYGASSATVGLTEAAKQEGADIIVLGSSRSGSTGRLSMGGVSSEIMHVAEIPVAMAPRDHRVKTSPPISRLTCAYSGLEAASGTVLEALGMATALGVPLRLVSFAVRDRQMYPSLVGYQAERVIADEWRLQAEVTLERIREQLSGHEPPIEVAVAEGETWDDAMNHLDWLSGEVLALGSSRMGMLQRVFLGSNANKIMRASPVPVMILPKVS</sequence>
<dbReference type="Gene3D" id="3.40.50.620">
    <property type="entry name" value="HUPs"/>
    <property type="match status" value="2"/>
</dbReference>
<feature type="domain" description="UspA" evidence="2">
    <location>
        <begin position="1"/>
        <end position="139"/>
    </location>
</feature>
<name>A0A345D8A3_9BURK</name>
<dbReference type="KEGG" id="hyf:DTO96_100300"/>
<evidence type="ECO:0000259" key="2">
    <source>
        <dbReference type="Pfam" id="PF00582"/>
    </source>
</evidence>
<protein>
    <submittedName>
        <fullName evidence="3">Universal stress protein</fullName>
    </submittedName>
</protein>